<feature type="transmembrane region" description="Helical" evidence="1">
    <location>
        <begin position="6"/>
        <end position="24"/>
    </location>
</feature>
<gene>
    <name evidence="2" type="ORF">CB5_LOCUS30757</name>
</gene>
<organism evidence="2">
    <name type="scientific">Ananas comosus var. bracteatus</name>
    <name type="common">red pineapple</name>
    <dbReference type="NCBI Taxonomy" id="296719"/>
    <lineage>
        <taxon>Eukaryota</taxon>
        <taxon>Viridiplantae</taxon>
        <taxon>Streptophyta</taxon>
        <taxon>Embryophyta</taxon>
        <taxon>Tracheophyta</taxon>
        <taxon>Spermatophyta</taxon>
        <taxon>Magnoliopsida</taxon>
        <taxon>Liliopsida</taxon>
        <taxon>Poales</taxon>
        <taxon>Bromeliaceae</taxon>
        <taxon>Bromelioideae</taxon>
        <taxon>Ananas</taxon>
    </lineage>
</organism>
<dbReference type="AlphaFoldDB" id="A0A6V7QXT4"/>
<reference evidence="2" key="1">
    <citation type="submission" date="2020-07" db="EMBL/GenBank/DDBJ databases">
        <authorList>
            <person name="Lin J."/>
        </authorList>
    </citation>
    <scope>NUCLEOTIDE SEQUENCE</scope>
</reference>
<keyword evidence="1" id="KW-1133">Transmembrane helix</keyword>
<dbReference type="InterPro" id="IPR039411">
    <property type="entry name" value="NSA2_fam"/>
</dbReference>
<keyword evidence="1" id="KW-0472">Membrane</keyword>
<sequence length="125" mass="14320">MILFIHLTQLFIFFILFDLLVCSAKQSKRMLTKATFVGPGFTRKPQKYERFSRPTRLRFFTKAHVTHPELKCTSNLDIIGIKKNPKPLFGWGLRDYPQTPSKIAKGSTYTCPGVITKGTIIEVKL</sequence>
<name>A0A6V7QXT4_ANACO</name>
<dbReference type="EMBL" id="CAJEUB010000056">
    <property type="protein sequence ID" value="CAD1847546.1"/>
    <property type="molecule type" value="Genomic_DNA"/>
</dbReference>
<evidence type="ECO:0000313" key="2">
    <source>
        <dbReference type="EMBL" id="CAD1847546.1"/>
    </source>
</evidence>
<dbReference type="PANTHER" id="PTHR12642">
    <property type="entry name" value="RIBOSOME BIOGENESIS PROTEIN NSA2 HOMOLOG"/>
    <property type="match status" value="1"/>
</dbReference>
<evidence type="ECO:0000256" key="1">
    <source>
        <dbReference type="SAM" id="Phobius"/>
    </source>
</evidence>
<accession>A0A6V7QXT4</accession>
<proteinExistence type="predicted"/>
<protein>
    <submittedName>
        <fullName evidence="2">Uncharacterized protein</fullName>
    </submittedName>
</protein>
<keyword evidence="1" id="KW-0812">Transmembrane</keyword>